<name>A0A6J5NR40_9CAUD</name>
<protein>
    <submittedName>
        <fullName evidence="1">SaV-like</fullName>
    </submittedName>
</protein>
<organism evidence="1">
    <name type="scientific">uncultured Caudovirales phage</name>
    <dbReference type="NCBI Taxonomy" id="2100421"/>
    <lineage>
        <taxon>Viruses</taxon>
        <taxon>Duplodnaviria</taxon>
        <taxon>Heunggongvirae</taxon>
        <taxon>Uroviricota</taxon>
        <taxon>Caudoviricetes</taxon>
        <taxon>Peduoviridae</taxon>
        <taxon>Maltschvirus</taxon>
        <taxon>Maltschvirus maltsch</taxon>
    </lineage>
</organism>
<reference evidence="1" key="1">
    <citation type="submission" date="2020-04" db="EMBL/GenBank/DDBJ databases">
        <authorList>
            <person name="Chiriac C."/>
            <person name="Salcher M."/>
            <person name="Ghai R."/>
            <person name="Kavagutti S V."/>
        </authorList>
    </citation>
    <scope>NUCLEOTIDE SEQUENCE</scope>
</reference>
<sequence length="101" mass="11779">MDNNPIAMPAHYGYEVLTEYEAGMEDSGDVLARQVGGDHYKRAHQPWEIIEEWGLDYWAGNVVKYVLRYKFKNGVEDLEKARHYLDYLIKKEKDAITAARN</sequence>
<gene>
    <name evidence="1" type="ORF">UFOVP678_40</name>
</gene>
<dbReference type="Pfam" id="PF11753">
    <property type="entry name" value="DUF3310"/>
    <property type="match status" value="1"/>
</dbReference>
<dbReference type="InterPro" id="IPR021739">
    <property type="entry name" value="SaV-like"/>
</dbReference>
<dbReference type="EMBL" id="LR796655">
    <property type="protein sequence ID" value="CAB4157664.1"/>
    <property type="molecule type" value="Genomic_DNA"/>
</dbReference>
<evidence type="ECO:0000313" key="1">
    <source>
        <dbReference type="EMBL" id="CAB4157664.1"/>
    </source>
</evidence>
<accession>A0A6J5NR40</accession>
<proteinExistence type="predicted"/>